<evidence type="ECO:0000256" key="1">
    <source>
        <dbReference type="ARBA" id="ARBA00004141"/>
    </source>
</evidence>
<feature type="transmembrane region" description="Helical" evidence="5">
    <location>
        <begin position="12"/>
        <end position="33"/>
    </location>
</feature>
<dbReference type="InterPro" id="IPR000832">
    <property type="entry name" value="GPCR_2_secretin-like"/>
</dbReference>
<dbReference type="GO" id="GO:0005886">
    <property type="term" value="C:plasma membrane"/>
    <property type="evidence" value="ECO:0007669"/>
    <property type="project" value="TreeGrafter"/>
</dbReference>
<dbReference type="GO" id="GO:0004930">
    <property type="term" value="F:G protein-coupled receptor activity"/>
    <property type="evidence" value="ECO:0007669"/>
    <property type="project" value="InterPro"/>
</dbReference>
<dbReference type="KEGG" id="nfu:107392472"/>
<dbReference type="Gene3D" id="1.20.1070.10">
    <property type="entry name" value="Rhodopsin 7-helix transmembrane proteins"/>
    <property type="match status" value="1"/>
</dbReference>
<accession>A0A9D3BBA5</accession>
<dbReference type="PANTHER" id="PTHR12011:SF474">
    <property type="entry name" value="ADHESION G PROTEIN-COUPLED RECEPTOR G11-RELATED"/>
    <property type="match status" value="1"/>
</dbReference>
<keyword evidence="6" id="KW-0675">Receptor</keyword>
<proteinExistence type="predicted"/>
<keyword evidence="3 5" id="KW-1133">Transmembrane helix</keyword>
<gene>
    <name evidence="6" type="ORF">G4P62_015628</name>
</gene>
<organism evidence="6 7">
    <name type="scientific">Nothobranchius furzeri</name>
    <name type="common">Turquoise killifish</name>
    <dbReference type="NCBI Taxonomy" id="105023"/>
    <lineage>
        <taxon>Eukaryota</taxon>
        <taxon>Metazoa</taxon>
        <taxon>Chordata</taxon>
        <taxon>Craniata</taxon>
        <taxon>Vertebrata</taxon>
        <taxon>Euteleostomi</taxon>
        <taxon>Actinopterygii</taxon>
        <taxon>Neopterygii</taxon>
        <taxon>Teleostei</taxon>
        <taxon>Neoteleostei</taxon>
        <taxon>Acanthomorphata</taxon>
        <taxon>Ovalentaria</taxon>
        <taxon>Atherinomorphae</taxon>
        <taxon>Cyprinodontiformes</taxon>
        <taxon>Nothobranchiidae</taxon>
        <taxon>Nothobranchius</taxon>
    </lineage>
</organism>
<sequence>MLRKFPANIKRYMCRLYTTGWVTPAVVIVPLLAPKKYGNIVIHVDDGSSANMSWIPDSAIHLGLNIGFYAIVFIFTSAIFSMNVVQIVRSESTAVEVQDSSPIKKKFLSILGLFCLLGIFWGFAFFSFGPLLIPSFLRLHHPQLLSR</sequence>
<keyword evidence="4 5" id="KW-0472">Membrane</keyword>
<comment type="subcellular location">
    <subcellularLocation>
        <location evidence="1">Membrane</location>
        <topology evidence="1">Multi-pass membrane protein</topology>
    </subcellularLocation>
</comment>
<dbReference type="Proteomes" id="UP000822369">
    <property type="component" value="Chromosome 18"/>
</dbReference>
<evidence type="ECO:0000256" key="2">
    <source>
        <dbReference type="ARBA" id="ARBA00022692"/>
    </source>
</evidence>
<evidence type="ECO:0000256" key="4">
    <source>
        <dbReference type="ARBA" id="ARBA00023136"/>
    </source>
</evidence>
<dbReference type="PANTHER" id="PTHR12011">
    <property type="entry name" value="ADHESION G-PROTEIN COUPLED RECEPTOR"/>
    <property type="match status" value="1"/>
</dbReference>
<dbReference type="AlphaFoldDB" id="A0A9D3BBA5"/>
<reference evidence="6" key="1">
    <citation type="submission" date="2020-03" db="EMBL/GenBank/DDBJ databases">
        <title>Intra-Species Differences in Population Size shape Life History and Genome Evolution.</title>
        <authorList>
            <person name="Willemsen D."/>
            <person name="Cui R."/>
            <person name="Valenzano D.R."/>
        </authorList>
    </citation>
    <scope>NUCLEOTIDE SEQUENCE</scope>
    <source>
        <strain evidence="6">GRZ</strain>
        <tissue evidence="6">Whole</tissue>
    </source>
</reference>
<dbReference type="Pfam" id="PF00002">
    <property type="entry name" value="7tm_2"/>
    <property type="match status" value="1"/>
</dbReference>
<feature type="transmembrane region" description="Helical" evidence="5">
    <location>
        <begin position="108"/>
        <end position="133"/>
    </location>
</feature>
<feature type="transmembrane region" description="Helical" evidence="5">
    <location>
        <begin position="66"/>
        <end position="88"/>
    </location>
</feature>
<comment type="caution">
    <text evidence="6">The sequence shown here is derived from an EMBL/GenBank/DDBJ whole genome shotgun (WGS) entry which is preliminary data.</text>
</comment>
<keyword evidence="2 5" id="KW-0812">Transmembrane</keyword>
<name>A0A9D3BBA5_NOTFU</name>
<evidence type="ECO:0000256" key="5">
    <source>
        <dbReference type="SAM" id="Phobius"/>
    </source>
</evidence>
<evidence type="ECO:0000256" key="3">
    <source>
        <dbReference type="ARBA" id="ARBA00022989"/>
    </source>
</evidence>
<dbReference type="OMA" id="AFCWITE"/>
<evidence type="ECO:0000313" key="6">
    <source>
        <dbReference type="EMBL" id="KAF7202014.1"/>
    </source>
</evidence>
<protein>
    <submittedName>
        <fullName evidence="6">G-protein coupled receptor 56-like</fullName>
    </submittedName>
</protein>
<evidence type="ECO:0000313" key="7">
    <source>
        <dbReference type="Proteomes" id="UP000822369"/>
    </source>
</evidence>
<dbReference type="EMBL" id="JAAVVJ010000018">
    <property type="protein sequence ID" value="KAF7202014.1"/>
    <property type="molecule type" value="Genomic_DNA"/>
</dbReference>
<dbReference type="GO" id="GO:0007189">
    <property type="term" value="P:adenylate cyclase-activating G protein-coupled receptor signaling pathway"/>
    <property type="evidence" value="ECO:0007669"/>
    <property type="project" value="TreeGrafter"/>
</dbReference>